<name>A0A6J5P8Q3_9CAUD</name>
<protein>
    <submittedName>
        <fullName evidence="1">Uncharacterized protein</fullName>
    </submittedName>
</protein>
<proteinExistence type="predicted"/>
<reference evidence="1" key="1">
    <citation type="submission" date="2020-04" db="EMBL/GenBank/DDBJ databases">
        <authorList>
            <person name="Chiriac C."/>
            <person name="Salcher M."/>
            <person name="Ghai R."/>
            <person name="Kavagutti S V."/>
        </authorList>
    </citation>
    <scope>NUCLEOTIDE SEQUENCE</scope>
</reference>
<gene>
    <name evidence="1" type="ORF">UFOVP822_55</name>
</gene>
<accession>A0A6J5P8Q3</accession>
<evidence type="ECO:0000313" key="1">
    <source>
        <dbReference type="EMBL" id="CAB4165475.1"/>
    </source>
</evidence>
<dbReference type="EMBL" id="LR796775">
    <property type="protein sequence ID" value="CAB4165475.1"/>
    <property type="molecule type" value="Genomic_DNA"/>
</dbReference>
<sequence>MPTIDTTGGWEMLDNPERITLRNPDNQEVTIDYGFRRMSRLVFVDEAGLQRPGQTQRWLVWSAHLGHFKPVPNCRITDADNKHYFTDDVIYQGNGAYYALETTTEAGPQFPTAHDS</sequence>
<organism evidence="1">
    <name type="scientific">uncultured Caudovirales phage</name>
    <dbReference type="NCBI Taxonomy" id="2100421"/>
    <lineage>
        <taxon>Viruses</taxon>
        <taxon>Duplodnaviria</taxon>
        <taxon>Heunggongvirae</taxon>
        <taxon>Uroviricota</taxon>
        <taxon>Caudoviricetes</taxon>
        <taxon>Peduoviridae</taxon>
        <taxon>Maltschvirus</taxon>
        <taxon>Maltschvirus maltsch</taxon>
    </lineage>
</organism>